<evidence type="ECO:0000313" key="4">
    <source>
        <dbReference type="Proteomes" id="UP001141434"/>
    </source>
</evidence>
<comment type="caution">
    <text evidence="3">The sequence shown here is derived from an EMBL/GenBank/DDBJ whole genome shotgun (WGS) entry which is preliminary data.</text>
</comment>
<dbReference type="RefSeq" id="XP_056508349.1">
    <property type="nucleotide sequence ID" value="XM_056660056.1"/>
</dbReference>
<dbReference type="OrthoDB" id="2119945at2759"/>
<evidence type="ECO:0000259" key="2">
    <source>
        <dbReference type="Pfam" id="PF08588"/>
    </source>
</evidence>
<dbReference type="PANTHER" id="PTHR34826:SF2">
    <property type="entry name" value="UPF0590 PROTEIN C409.17C"/>
    <property type="match status" value="1"/>
</dbReference>
<evidence type="ECO:0000313" key="3">
    <source>
        <dbReference type="EMBL" id="KAJ5084952.1"/>
    </source>
</evidence>
<feature type="compositionally biased region" description="Basic and acidic residues" evidence="1">
    <location>
        <begin position="295"/>
        <end position="314"/>
    </location>
</feature>
<protein>
    <recommendedName>
        <fullName evidence="2">Domain of unknown function at the cortex 1 domain-containing protein</fullName>
    </recommendedName>
</protein>
<name>A0A9W9ENA3_9EURO</name>
<reference evidence="3" key="1">
    <citation type="submission" date="2022-11" db="EMBL/GenBank/DDBJ databases">
        <authorList>
            <person name="Petersen C."/>
        </authorList>
    </citation>
    <scope>NUCLEOTIDE SEQUENCE</scope>
    <source>
        <strain evidence="3">IBT 34128</strain>
    </source>
</reference>
<dbReference type="GeneID" id="81399225"/>
<reference evidence="3" key="2">
    <citation type="journal article" date="2023" name="IMA Fungus">
        <title>Comparative genomic study of the Penicillium genus elucidates a diverse pangenome and 15 lateral gene transfer events.</title>
        <authorList>
            <person name="Petersen C."/>
            <person name="Sorensen T."/>
            <person name="Nielsen M.R."/>
            <person name="Sondergaard T.E."/>
            <person name="Sorensen J.L."/>
            <person name="Fitzpatrick D.A."/>
            <person name="Frisvad J.C."/>
            <person name="Nielsen K.L."/>
        </authorList>
    </citation>
    <scope>NUCLEOTIDE SEQUENCE</scope>
    <source>
        <strain evidence="3">IBT 34128</strain>
    </source>
</reference>
<organism evidence="3 4">
    <name type="scientific">Penicillium alfredii</name>
    <dbReference type="NCBI Taxonomy" id="1506179"/>
    <lineage>
        <taxon>Eukaryota</taxon>
        <taxon>Fungi</taxon>
        <taxon>Dikarya</taxon>
        <taxon>Ascomycota</taxon>
        <taxon>Pezizomycotina</taxon>
        <taxon>Eurotiomycetes</taxon>
        <taxon>Eurotiomycetidae</taxon>
        <taxon>Eurotiales</taxon>
        <taxon>Aspergillaceae</taxon>
        <taxon>Penicillium</taxon>
    </lineage>
</organism>
<gene>
    <name evidence="3" type="ORF">NUU61_009531</name>
</gene>
<dbReference type="AlphaFoldDB" id="A0A9W9ENA3"/>
<dbReference type="PANTHER" id="PTHR34826">
    <property type="entry name" value="UPF0590 PROTEIN C409.17C"/>
    <property type="match status" value="1"/>
</dbReference>
<feature type="domain" description="Domain of unknown function at the cortex 1" evidence="2">
    <location>
        <begin position="14"/>
        <end position="287"/>
    </location>
</feature>
<keyword evidence="4" id="KW-1185">Reference proteome</keyword>
<dbReference type="InterPro" id="IPR013897">
    <property type="entry name" value="Duc1"/>
</dbReference>
<sequence>MSHHHHHAGAHKYRLKVTAGADYDPDTHQVVPVNGETLRIDNDHATVSLCVRIRDYAESPRIVLIGSKPGYPDNSPSTSSYFKHPLHTKDQYSISFSIIFKEHVNGNDLIFGNDFDRPIRDRLPPGFNVALRIVRWTLDPTIEGDAYADQPYLFSPALATWNQFQIGKMIQKSDEVPALHDEVVQEGADTAEGTEVRHRLHIPSTVDARRRHFQDEANRQAFDFEPGRLYLANFGNPYLAFSDFSLRLPGFTLHAMQYVDEKNHDLRYVLKDSRTGRVYLVVLFTLVLRGTDQEPAHKEQVTKGLDEVKAKNKESNGSLGKFEWESSSSAGY</sequence>
<dbReference type="Proteomes" id="UP001141434">
    <property type="component" value="Unassembled WGS sequence"/>
</dbReference>
<feature type="region of interest" description="Disordered" evidence="1">
    <location>
        <begin position="295"/>
        <end position="332"/>
    </location>
</feature>
<dbReference type="EMBL" id="JAPMSZ010000011">
    <property type="protein sequence ID" value="KAJ5084952.1"/>
    <property type="molecule type" value="Genomic_DNA"/>
</dbReference>
<proteinExistence type="predicted"/>
<accession>A0A9W9ENA3</accession>
<dbReference type="Pfam" id="PF08588">
    <property type="entry name" value="Duc1"/>
    <property type="match status" value="1"/>
</dbReference>
<evidence type="ECO:0000256" key="1">
    <source>
        <dbReference type="SAM" id="MobiDB-lite"/>
    </source>
</evidence>